<dbReference type="InterPro" id="IPR005031">
    <property type="entry name" value="COQ10_START"/>
</dbReference>
<dbReference type="InterPro" id="IPR051710">
    <property type="entry name" value="Phosphatase_SH3-domain"/>
</dbReference>
<dbReference type="Gene3D" id="3.40.50.1240">
    <property type="entry name" value="Phosphoglycerate mutase-like"/>
    <property type="match status" value="1"/>
</dbReference>
<dbReference type="Gene3D" id="3.30.530.20">
    <property type="match status" value="1"/>
</dbReference>
<dbReference type="SMART" id="SM00855">
    <property type="entry name" value="PGAM"/>
    <property type="match status" value="1"/>
</dbReference>
<comment type="caution">
    <text evidence="3">The sequence shown here is derived from an EMBL/GenBank/DDBJ whole genome shotgun (WGS) entry which is preliminary data.</text>
</comment>
<dbReference type="AlphaFoldDB" id="A0A812TXW0"/>
<proteinExistence type="predicted"/>
<evidence type="ECO:0000259" key="2">
    <source>
        <dbReference type="Pfam" id="PF03364"/>
    </source>
</evidence>
<dbReference type="EMBL" id="CAJNDS010002640">
    <property type="protein sequence ID" value="CAE7554074.1"/>
    <property type="molecule type" value="Genomic_DNA"/>
</dbReference>
<feature type="domain" description="Coenzyme Q-binding protein COQ10 START" evidence="2">
    <location>
        <begin position="83"/>
        <end position="199"/>
    </location>
</feature>
<feature type="region of interest" description="Disordered" evidence="1">
    <location>
        <begin position="40"/>
        <end position="61"/>
    </location>
</feature>
<gene>
    <name evidence="3" type="ORF">SNAT2548_LOCUS31119</name>
</gene>
<dbReference type="PANTHER" id="PTHR16469:SF27">
    <property type="entry name" value="UBIQUITIN-ASSOCIATED AND SH3 DOMAIN-CONTAINING BA-RELATED"/>
    <property type="match status" value="1"/>
</dbReference>
<dbReference type="SUPFAM" id="SSF55961">
    <property type="entry name" value="Bet v1-like"/>
    <property type="match status" value="1"/>
</dbReference>
<dbReference type="InterPro" id="IPR029033">
    <property type="entry name" value="His_PPase_superfam"/>
</dbReference>
<dbReference type="InterPro" id="IPR013078">
    <property type="entry name" value="His_Pase_superF_clade-1"/>
</dbReference>
<name>A0A812TXW0_9DINO</name>
<evidence type="ECO:0000313" key="3">
    <source>
        <dbReference type="EMBL" id="CAE7554074.1"/>
    </source>
</evidence>
<protein>
    <recommendedName>
        <fullName evidence="2">Coenzyme Q-binding protein COQ10 START domain-containing protein</fullName>
    </recommendedName>
</protein>
<dbReference type="OrthoDB" id="433887at2759"/>
<dbReference type="PANTHER" id="PTHR16469">
    <property type="entry name" value="UBIQUITIN-ASSOCIATED AND SH3 DOMAIN-CONTAINING BA-RELATED"/>
    <property type="match status" value="1"/>
</dbReference>
<organism evidence="3 4">
    <name type="scientific">Symbiodinium natans</name>
    <dbReference type="NCBI Taxonomy" id="878477"/>
    <lineage>
        <taxon>Eukaryota</taxon>
        <taxon>Sar</taxon>
        <taxon>Alveolata</taxon>
        <taxon>Dinophyceae</taxon>
        <taxon>Suessiales</taxon>
        <taxon>Symbiodiniaceae</taxon>
        <taxon>Symbiodinium</taxon>
    </lineage>
</organism>
<dbReference type="SUPFAM" id="SSF53254">
    <property type="entry name" value="Phosphoglycerate mutase-like"/>
    <property type="match status" value="1"/>
</dbReference>
<accession>A0A812TXW0</accession>
<dbReference type="CDD" id="cd07067">
    <property type="entry name" value="HP_PGM_like"/>
    <property type="match status" value="1"/>
</dbReference>
<dbReference type="Pfam" id="PF00300">
    <property type="entry name" value="His_Phos_1"/>
    <property type="match status" value="1"/>
</dbReference>
<evidence type="ECO:0000256" key="1">
    <source>
        <dbReference type="SAM" id="MobiDB-lite"/>
    </source>
</evidence>
<reference evidence="3" key="1">
    <citation type="submission" date="2021-02" db="EMBL/GenBank/DDBJ databases">
        <authorList>
            <person name="Dougan E. K."/>
            <person name="Rhodes N."/>
            <person name="Thang M."/>
            <person name="Chan C."/>
        </authorList>
    </citation>
    <scope>NUCLEOTIDE SEQUENCE</scope>
</reference>
<evidence type="ECO:0000313" key="4">
    <source>
        <dbReference type="Proteomes" id="UP000604046"/>
    </source>
</evidence>
<sequence>MHRGRSSRPALHAGAILGVVVGTQLLQSLWSIQSWVPHARPARSPPRPSRPLHALSKESKASRAIDREEAWLSFSNSVDIQGASASEAYEIYAHLPNHPEWSSLLSEVEVEDNSLSSTWSLQALGFSFSWTADITRQIPSKLIGWESTSGMKNAGVAKFQDLPRFSGGPACRVTVEMSLKTPSLLRRVFQSRRLNAMAESAIGKDLATFREVVLARKAASHACAVLERPTVNSTYKDHLGRCELLVWQDGRLEVELHGLGTSDNTRKLLEEMSMAIKEFGDSVHCTALIDMTRGVGCSPLAVPSIVSFCQKDGGRVFHTAILGPRPLMALAQMIARVAKQSGVAFFFDRQAQAMARQLKVAYDWYLEIRSNIADPISSVQFSVFLIPEADDLVFNRVAFMRAAASFGTGQGLGMICVVESDRACMCRDTIIGGSCPVFRSSPDQFDDGRASRASCVVLLRHGEREDYMAEKAGRGAEWIAAAARPWDPPLAANGRQQAEAAAARLRKVLESAGLPMPTQIFCSPLVRCVETADFVAKEFGVNSLYVENGLAESVYEAWMRQWAVPGANSKWGGPPGCAIPQERQGLDPRRLRGPEVPHAQLRPEASAGTAALLSTPAELKEAGWTRVDAKYESCVALHDRGYCWDKFEIQEEIIDRLLYVARLRAMEHPGETVVLVSHGGPTQYALRALSGQKPKGEGGMTALSVLRTFPSDIEHGMPWEVLLSNDASHAQAFAYGEETKI</sequence>
<dbReference type="InterPro" id="IPR023393">
    <property type="entry name" value="START-like_dom_sf"/>
</dbReference>
<dbReference type="Proteomes" id="UP000604046">
    <property type="component" value="Unassembled WGS sequence"/>
</dbReference>
<keyword evidence="4" id="KW-1185">Reference proteome</keyword>
<dbReference type="Pfam" id="PF03364">
    <property type="entry name" value="Polyketide_cyc"/>
    <property type="match status" value="1"/>
</dbReference>